<comment type="caution">
    <text evidence="1">The sequence shown here is derived from an EMBL/GenBank/DDBJ whole genome shotgun (WGS) entry which is preliminary data.</text>
</comment>
<dbReference type="Proteomes" id="UP001199916">
    <property type="component" value="Unassembled WGS sequence"/>
</dbReference>
<keyword evidence="2" id="KW-1185">Reference proteome</keyword>
<protein>
    <submittedName>
        <fullName evidence="1">Uncharacterized protein</fullName>
    </submittedName>
</protein>
<accession>A0ABS8YMB8</accession>
<evidence type="ECO:0000313" key="1">
    <source>
        <dbReference type="EMBL" id="MCE5172976.1"/>
    </source>
</evidence>
<name>A0ABS8YMB8_9BACL</name>
<proteinExistence type="predicted"/>
<reference evidence="1 2" key="1">
    <citation type="submission" date="2021-11" db="EMBL/GenBank/DDBJ databases">
        <title>Draft genome sequence of Paenibacillus profundus YoMME, a new Gram-positive bacteria with exoelectrogenic properties.</title>
        <authorList>
            <person name="Hubenova Y."/>
            <person name="Hubenova E."/>
            <person name="Manasiev Y."/>
            <person name="Peykov S."/>
            <person name="Mitov M."/>
        </authorList>
    </citation>
    <scope>NUCLEOTIDE SEQUENCE [LARGE SCALE GENOMIC DNA]</scope>
    <source>
        <strain evidence="1 2">YoMME</strain>
    </source>
</reference>
<evidence type="ECO:0000313" key="2">
    <source>
        <dbReference type="Proteomes" id="UP001199916"/>
    </source>
</evidence>
<gene>
    <name evidence="1" type="ORF">LQV63_27315</name>
</gene>
<organism evidence="1 2">
    <name type="scientific">Paenibacillus profundus</name>
    <dbReference type="NCBI Taxonomy" id="1173085"/>
    <lineage>
        <taxon>Bacteria</taxon>
        <taxon>Bacillati</taxon>
        <taxon>Bacillota</taxon>
        <taxon>Bacilli</taxon>
        <taxon>Bacillales</taxon>
        <taxon>Paenibacillaceae</taxon>
        <taxon>Paenibacillus</taxon>
    </lineage>
</organism>
<sequence>MIIVIIFNKYRRYLPRIIIGPGIAQHQSSNFIIIRMGEQSSVSLTILLGMRRSSLSVRCTNQKG</sequence>
<dbReference type="EMBL" id="JAJNBZ010000038">
    <property type="protein sequence ID" value="MCE5172976.1"/>
    <property type="molecule type" value="Genomic_DNA"/>
</dbReference>